<dbReference type="AlphaFoldDB" id="A0A1S8SAV8"/>
<feature type="domain" description="Glycosyl transferase family 1" evidence="1">
    <location>
        <begin position="202"/>
        <end position="270"/>
    </location>
</feature>
<organism evidence="2 3">
    <name type="scientific">Clostridium beijerinckii</name>
    <name type="common">Clostridium MP</name>
    <dbReference type="NCBI Taxonomy" id="1520"/>
    <lineage>
        <taxon>Bacteria</taxon>
        <taxon>Bacillati</taxon>
        <taxon>Bacillota</taxon>
        <taxon>Clostridia</taxon>
        <taxon>Eubacteriales</taxon>
        <taxon>Clostridiaceae</taxon>
        <taxon>Clostridium</taxon>
    </lineage>
</organism>
<reference evidence="2 3" key="1">
    <citation type="submission" date="2016-05" db="EMBL/GenBank/DDBJ databases">
        <title>Microbial solvent formation.</title>
        <authorList>
            <person name="Poehlein A."/>
            <person name="Montoya Solano J.D."/>
            <person name="Flitsch S."/>
            <person name="Krabben P."/>
            <person name="Duerre P."/>
            <person name="Daniel R."/>
        </authorList>
    </citation>
    <scope>NUCLEOTIDE SEQUENCE [LARGE SCALE GENOMIC DNA]</scope>
    <source>
        <strain evidence="2 3">DSM 53</strain>
    </source>
</reference>
<sequence>MLKKKVIMIDHSYHKKTGSSSFFSKILDEKYKVEIIYDESWEKGSNTELDLKFIDDRYEAVIFFQSINTNMLRQVKCKNIIYVPMYDAIKDFDLDYWYDYKDIKILSFSKTLYDYLKPYGFNVMLVQYFPKAANEFKIIEEKKVFFWARIHEINWNIVKNLIKEMNVESVHIHKAIDPEQGFIFPSIEDEKMFNIKYSDWFKTKEEYFECLKKNSIYIAPRLYEGIGFSFLEAMSMGKIVIGIDNPMMNEYIENNKNGFLFSINNIKSIHIKDIKELQINSYITIVEGRKKWEASIPYMLDFIGSVKTVRKNDNKLLRRKIIFIIIKKWIKKIIKCVIPYGIVRAYERYYKSIC</sequence>
<evidence type="ECO:0000259" key="1">
    <source>
        <dbReference type="Pfam" id="PF00534"/>
    </source>
</evidence>
<dbReference type="EMBL" id="LZZI01000021">
    <property type="protein sequence ID" value="OOM62593.1"/>
    <property type="molecule type" value="Genomic_DNA"/>
</dbReference>
<accession>A0A1S8SAV8</accession>
<dbReference type="InterPro" id="IPR001296">
    <property type="entry name" value="Glyco_trans_1"/>
</dbReference>
<name>A0A1S8SAV8_CLOBE</name>
<proteinExistence type="predicted"/>
<comment type="caution">
    <text evidence="2">The sequence shown here is derived from an EMBL/GenBank/DDBJ whole genome shotgun (WGS) entry which is preliminary data.</text>
</comment>
<keyword evidence="2" id="KW-0808">Transferase</keyword>
<evidence type="ECO:0000313" key="2">
    <source>
        <dbReference type="EMBL" id="OOM62593.1"/>
    </source>
</evidence>
<gene>
    <name evidence="2" type="ORF">CLBCK_16360</name>
</gene>
<protein>
    <submittedName>
        <fullName evidence="2">Glycosyl transferases group 1</fullName>
    </submittedName>
</protein>
<dbReference type="Pfam" id="PF00534">
    <property type="entry name" value="Glycos_transf_1"/>
    <property type="match status" value="1"/>
</dbReference>
<evidence type="ECO:0000313" key="3">
    <source>
        <dbReference type="Proteomes" id="UP000190973"/>
    </source>
</evidence>
<dbReference type="Proteomes" id="UP000190973">
    <property type="component" value="Unassembled WGS sequence"/>
</dbReference>
<dbReference type="SUPFAM" id="SSF53756">
    <property type="entry name" value="UDP-Glycosyltransferase/glycogen phosphorylase"/>
    <property type="match status" value="1"/>
</dbReference>
<dbReference type="RefSeq" id="WP_077838311.1">
    <property type="nucleotide sequence ID" value="NZ_JABTAE010000001.1"/>
</dbReference>
<dbReference type="GO" id="GO:0016757">
    <property type="term" value="F:glycosyltransferase activity"/>
    <property type="evidence" value="ECO:0007669"/>
    <property type="project" value="InterPro"/>
</dbReference>
<dbReference type="Gene3D" id="3.40.50.2000">
    <property type="entry name" value="Glycogen Phosphorylase B"/>
    <property type="match status" value="1"/>
</dbReference>